<dbReference type="CDD" id="cd02440">
    <property type="entry name" value="AdoMet_MTases"/>
    <property type="match status" value="1"/>
</dbReference>
<feature type="domain" description="SAM-dependent methyltransferase TRM5/TYW2-type" evidence="6">
    <location>
        <begin position="27"/>
        <end position="287"/>
    </location>
</feature>
<comment type="caution">
    <text evidence="7">The sequence shown here is derived from an EMBL/GenBank/DDBJ whole genome shotgun (WGS) entry which is preliminary data.</text>
</comment>
<dbReference type="Pfam" id="PF02475">
    <property type="entry name" value="TRM5-TYW2_MTfase"/>
    <property type="match status" value="1"/>
</dbReference>
<keyword evidence="3 7" id="KW-0808">Transferase</keyword>
<organism evidence="7">
    <name type="scientific">Thermogladius calderae</name>
    <dbReference type="NCBI Taxonomy" id="1200300"/>
    <lineage>
        <taxon>Archaea</taxon>
        <taxon>Thermoproteota</taxon>
        <taxon>Thermoprotei</taxon>
        <taxon>Desulfurococcales</taxon>
        <taxon>Desulfurococcaceae</taxon>
        <taxon>Thermogladius</taxon>
    </lineage>
</organism>
<dbReference type="GO" id="GO:0002939">
    <property type="term" value="P:tRNA N1-guanine methylation"/>
    <property type="evidence" value="ECO:0007669"/>
    <property type="project" value="TreeGrafter"/>
</dbReference>
<dbReference type="InterPro" id="IPR056743">
    <property type="entry name" value="TRM5-TYW2-like_MTfase"/>
</dbReference>
<dbReference type="SUPFAM" id="SSF53335">
    <property type="entry name" value="S-adenosyl-L-methionine-dependent methyltransferases"/>
    <property type="match status" value="1"/>
</dbReference>
<evidence type="ECO:0000256" key="5">
    <source>
        <dbReference type="ARBA" id="ARBA00022694"/>
    </source>
</evidence>
<keyword evidence="4" id="KW-0949">S-adenosyl-L-methionine</keyword>
<dbReference type="Gene3D" id="3.40.50.150">
    <property type="entry name" value="Vaccinia Virus protein VP39"/>
    <property type="match status" value="1"/>
</dbReference>
<dbReference type="PANTHER" id="PTHR23245:SF36">
    <property type="entry name" value="TRNA (GUANINE(37)-N1)-METHYLTRANSFERASE"/>
    <property type="match status" value="1"/>
</dbReference>
<keyword evidence="5" id="KW-0819">tRNA processing</keyword>
<dbReference type="GO" id="GO:0005737">
    <property type="term" value="C:cytoplasm"/>
    <property type="evidence" value="ECO:0007669"/>
    <property type="project" value="TreeGrafter"/>
</dbReference>
<evidence type="ECO:0000256" key="2">
    <source>
        <dbReference type="ARBA" id="ARBA00022603"/>
    </source>
</evidence>
<dbReference type="InterPro" id="IPR030382">
    <property type="entry name" value="MeTrfase_TRM5/TYW2"/>
</dbReference>
<dbReference type="PANTHER" id="PTHR23245">
    <property type="entry name" value="TRNA METHYLTRANSFERASE"/>
    <property type="match status" value="1"/>
</dbReference>
<dbReference type="Gene3D" id="3.30.300.110">
    <property type="entry name" value="Met-10+ protein-like domains"/>
    <property type="match status" value="1"/>
</dbReference>
<dbReference type="EMBL" id="DRYK01000025">
    <property type="protein sequence ID" value="HHP67451.1"/>
    <property type="molecule type" value="Genomic_DNA"/>
</dbReference>
<dbReference type="InterPro" id="IPR029063">
    <property type="entry name" value="SAM-dependent_MTases_sf"/>
</dbReference>
<gene>
    <name evidence="7" type="ORF">ENM60_01440</name>
</gene>
<evidence type="ECO:0000256" key="3">
    <source>
        <dbReference type="ARBA" id="ARBA00022679"/>
    </source>
</evidence>
<keyword evidence="1" id="KW-0963">Cytoplasm</keyword>
<reference evidence="7" key="1">
    <citation type="journal article" date="2020" name="mSystems">
        <title>Genome- and Community-Level Interaction Insights into Carbon Utilization and Element Cycling Functions of Hydrothermarchaeota in Hydrothermal Sediment.</title>
        <authorList>
            <person name="Zhou Z."/>
            <person name="Liu Y."/>
            <person name="Xu W."/>
            <person name="Pan J."/>
            <person name="Luo Z.H."/>
            <person name="Li M."/>
        </authorList>
    </citation>
    <scope>NUCLEOTIDE SEQUENCE [LARGE SCALE GENOMIC DNA]</scope>
    <source>
        <strain evidence="7">SpSt-110</strain>
    </source>
</reference>
<dbReference type="InterPro" id="IPR056744">
    <property type="entry name" value="TRM5/TYW2-like_N"/>
</dbReference>
<evidence type="ECO:0000259" key="6">
    <source>
        <dbReference type="PROSITE" id="PS51684"/>
    </source>
</evidence>
<dbReference type="AlphaFoldDB" id="A0A7J3XXZ8"/>
<evidence type="ECO:0000256" key="1">
    <source>
        <dbReference type="ARBA" id="ARBA00022490"/>
    </source>
</evidence>
<evidence type="ECO:0000256" key="4">
    <source>
        <dbReference type="ARBA" id="ARBA00022691"/>
    </source>
</evidence>
<dbReference type="PROSITE" id="PS51684">
    <property type="entry name" value="SAM_MT_TRM5_TYW2"/>
    <property type="match status" value="1"/>
</dbReference>
<accession>A0A7J3XXZ8</accession>
<keyword evidence="2 7" id="KW-0489">Methyltransferase</keyword>
<sequence length="293" mass="32989">MSRGKMLRRLAAETLGEELASRIWGRIEFVGDLALIRIPPGLDPELLKPLAERILKEFKYVKSVWGGFPGVEGEYRLRRYIHLAGEERSETLYREHGCVFKVDITKVYVSPVLGFEHRRVASLVQPGETVLNMYAGAGFFSIIIAKYSKPRRVYSIDLNPDAYKYMVENIRLNKVEGIVEPILGDAVKVIEERLVGSSDRVLMPLPDLALQHLPYAIKALRGGRGFIHVYLHVKAGRGEDYLGKAVDMLASRLSEIGVRGFTIIGKRLVRTIAPRVYQVVLDTWIEGVSVELA</sequence>
<evidence type="ECO:0000313" key="7">
    <source>
        <dbReference type="EMBL" id="HHP67451.1"/>
    </source>
</evidence>
<protein>
    <submittedName>
        <fullName evidence="7">Class I SAM-dependent methyltransferase family protein</fullName>
    </submittedName>
</protein>
<dbReference type="Pfam" id="PF25133">
    <property type="entry name" value="TYW2_N_2"/>
    <property type="match status" value="1"/>
</dbReference>
<name>A0A7J3XXZ8_9CREN</name>
<proteinExistence type="predicted"/>
<dbReference type="GO" id="GO:0008175">
    <property type="term" value="F:tRNA methyltransferase activity"/>
    <property type="evidence" value="ECO:0007669"/>
    <property type="project" value="TreeGrafter"/>
</dbReference>